<dbReference type="STRING" id="91604.ID47_03695"/>
<dbReference type="EMBL" id="CP008941">
    <property type="protein sequence ID" value="AIK96036.1"/>
    <property type="molecule type" value="Genomic_DNA"/>
</dbReference>
<dbReference type="HOGENOM" id="CLU_012062_28_8_5"/>
<name>A0A077AUI1_9PROT</name>
<keyword evidence="1" id="KW-0694">RNA-binding</keyword>
<accession>A0A077AUI1</accession>
<dbReference type="Gene3D" id="3.30.70.330">
    <property type="match status" value="1"/>
</dbReference>
<sequence>MNNKLYVSNLPYSVNDQTLAQLFGDHGVVISAKVITDKMSGRSKGFGFVEMETEQQADIAMEKLNGQDLNGRRMNVAIARPKEEGAERRPAMARR</sequence>
<dbReference type="KEGG" id="paca:ID47_03695"/>
<dbReference type="GO" id="GO:0003723">
    <property type="term" value="F:RNA binding"/>
    <property type="evidence" value="ECO:0007669"/>
    <property type="project" value="UniProtKB-KW"/>
</dbReference>
<proteinExistence type="predicted"/>
<dbReference type="PANTHER" id="PTHR48027">
    <property type="entry name" value="HETEROGENEOUS NUCLEAR RIBONUCLEOPROTEIN 87F-RELATED"/>
    <property type="match status" value="1"/>
</dbReference>
<dbReference type="InterPro" id="IPR035979">
    <property type="entry name" value="RBD_domain_sf"/>
</dbReference>
<dbReference type="OrthoDB" id="9798855at2"/>
<evidence type="ECO:0000259" key="2">
    <source>
        <dbReference type="PROSITE" id="PS50102"/>
    </source>
</evidence>
<evidence type="ECO:0000313" key="3">
    <source>
        <dbReference type="EMBL" id="AIK96036.1"/>
    </source>
</evidence>
<dbReference type="RefSeq" id="WP_038463907.1">
    <property type="nucleotide sequence ID" value="NZ_CP008941.1"/>
</dbReference>
<dbReference type="SUPFAM" id="SSF54928">
    <property type="entry name" value="RNA-binding domain, RBD"/>
    <property type="match status" value="1"/>
</dbReference>
<dbReference type="PROSITE" id="PS50102">
    <property type="entry name" value="RRM"/>
    <property type="match status" value="1"/>
</dbReference>
<reference evidence="3 4" key="1">
    <citation type="submission" date="2014-07" db="EMBL/GenBank/DDBJ databases">
        <title>Comparative genomic insights into amoeba endosymbionts belonging to the families of Holosporaceae and Candidatus Midichloriaceae within Rickettsiales.</title>
        <authorList>
            <person name="Wang Z."/>
            <person name="Wu M."/>
        </authorList>
    </citation>
    <scope>NUCLEOTIDE SEQUENCE [LARGE SCALE GENOMIC DNA]</scope>
    <source>
        <strain evidence="3">PRA3</strain>
    </source>
</reference>
<evidence type="ECO:0000256" key="1">
    <source>
        <dbReference type="ARBA" id="ARBA00022884"/>
    </source>
</evidence>
<dbReference type="AlphaFoldDB" id="A0A077AUI1"/>
<keyword evidence="4" id="KW-1185">Reference proteome</keyword>
<feature type="domain" description="RRM" evidence="2">
    <location>
        <begin position="3"/>
        <end position="81"/>
    </location>
</feature>
<evidence type="ECO:0000313" key="4">
    <source>
        <dbReference type="Proteomes" id="UP000028926"/>
    </source>
</evidence>
<dbReference type="Pfam" id="PF00076">
    <property type="entry name" value="RRM_1"/>
    <property type="match status" value="1"/>
</dbReference>
<dbReference type="InterPro" id="IPR000504">
    <property type="entry name" value="RRM_dom"/>
</dbReference>
<protein>
    <submittedName>
        <fullName evidence="3">RNA-binding protein</fullName>
    </submittedName>
</protein>
<dbReference type="InterPro" id="IPR052462">
    <property type="entry name" value="SLIRP/GR-RBP-like"/>
</dbReference>
<dbReference type="InterPro" id="IPR048289">
    <property type="entry name" value="RRM2_NsCP33-like"/>
</dbReference>
<dbReference type="Proteomes" id="UP000028926">
    <property type="component" value="Chromosome"/>
</dbReference>
<dbReference type="SMART" id="SM00360">
    <property type="entry name" value="RRM"/>
    <property type="match status" value="1"/>
</dbReference>
<gene>
    <name evidence="3" type="ORF">ID47_03695</name>
</gene>
<dbReference type="eggNOG" id="COG0724">
    <property type="taxonomic scope" value="Bacteria"/>
</dbReference>
<dbReference type="CDD" id="cd21608">
    <property type="entry name" value="RRM2_NsCP33_like"/>
    <property type="match status" value="1"/>
</dbReference>
<dbReference type="InterPro" id="IPR012677">
    <property type="entry name" value="Nucleotide-bd_a/b_plait_sf"/>
</dbReference>
<organism evidence="3 4">
    <name type="scientific">Candidatus Odyssella acanthamoebae</name>
    <dbReference type="NCBI Taxonomy" id="91604"/>
    <lineage>
        <taxon>Bacteria</taxon>
        <taxon>Pseudomonadati</taxon>
        <taxon>Pseudomonadota</taxon>
        <taxon>Alphaproteobacteria</taxon>
        <taxon>Holosporales</taxon>
        <taxon>Candidatus Paracaedibacteraceae</taxon>
        <taxon>Candidatus Odyssella</taxon>
    </lineage>
</organism>